<keyword evidence="1" id="KW-0472">Membrane</keyword>
<dbReference type="AlphaFoldDB" id="A0A9C9THV4"/>
<dbReference type="InterPro" id="IPR000160">
    <property type="entry name" value="GGDEF_dom"/>
</dbReference>
<dbReference type="PROSITE" id="PS50883">
    <property type="entry name" value="EAL"/>
    <property type="match status" value="1"/>
</dbReference>
<dbReference type="InterPro" id="IPR052155">
    <property type="entry name" value="Biofilm_reg_signaling"/>
</dbReference>
<dbReference type="PANTHER" id="PTHR44757">
    <property type="entry name" value="DIGUANYLATE CYCLASE DGCP"/>
    <property type="match status" value="1"/>
</dbReference>
<sequence>MRIAKPIAIPATTIGRLPTRTMGFSLSTSFKLTTKQGRPPAYSARTAERPAGFAPLPNKSHFNDLRLYVTPRASLPLYSETHRHNPMGIEAPMHSSLTRKITHVLIGTMIVAASIVVAAIVWMSVEHDRQAAASSMTMVEGGVAGIGETLDTIAIDYSWWQDAWDNVRTLNDDWVLSNMGAGVTESSTMDLLLIVQPDKTIRYGWDTNSGDTPDPTVLPREVIEQMVEKINLVPIDDVTPVHMTARIGDSVYVLSAARISPEELSGIETSAFPIGIFGFVLSDKRIAELGRKFLIADLTLAPYRASQMATNVLRADDGRPLAQLEWSPYQPGDRLLQQAAIPVAAALALFALAGWAAARSARRSANALAEKEEEASRAARHDVLTGLPNRLLFSEKLNDPLIGETCARGECAALFIDLDGFKNVNDTIGHAGGDDLIKAFAEMLRAMLPPDSFAARVGGDEFNILIASPEPRQAAEDLAAAIIHALKTDFQVNGKSFRISASIGYAVSRDGSASPAEIVRHADVAMYEAKRRQSGEPVLYTPDYESDLYKNHKIEDALRHALHAGELEVHYQPIVAAGTAEMKAVEALARWNSSDFGPVSPAIFIPIAEQTGLIIELSQFIFRRVFADLAAIPDLRVSVNVSPVQLRDPMFVDTLVAMTSDAKIPLERICLELTEGILVTHPELARQKLLALKQAGFTVALDDFGTGFSSIGYLRQLPFDTLKIDRSFISEMTRSPQAASLVQSIIALGKALDLSVVAEGVETADEQRLLRLTGCDYLQGYAFGKPMPIGELRDRYKLGAQPTRQTA</sequence>
<gene>
    <name evidence="4" type="ORF">ENH89_15580</name>
</gene>
<dbReference type="CDD" id="cd01948">
    <property type="entry name" value="EAL"/>
    <property type="match status" value="1"/>
</dbReference>
<proteinExistence type="predicted"/>
<dbReference type="InterPro" id="IPR001633">
    <property type="entry name" value="EAL_dom"/>
</dbReference>
<dbReference type="Pfam" id="PF00990">
    <property type="entry name" value="GGDEF"/>
    <property type="match status" value="1"/>
</dbReference>
<comment type="caution">
    <text evidence="4">The sequence shown here is derived from an EMBL/GenBank/DDBJ whole genome shotgun (WGS) entry which is preliminary data.</text>
</comment>
<protein>
    <submittedName>
        <fullName evidence="4">Bifunctional diguanylate cyclase/phosphodiesterase</fullName>
    </submittedName>
</protein>
<dbReference type="SMART" id="SM00267">
    <property type="entry name" value="GGDEF"/>
    <property type="match status" value="1"/>
</dbReference>
<dbReference type="Pfam" id="PF00563">
    <property type="entry name" value="EAL"/>
    <property type="match status" value="1"/>
</dbReference>
<dbReference type="InterPro" id="IPR043128">
    <property type="entry name" value="Rev_trsase/Diguanyl_cyclase"/>
</dbReference>
<feature type="domain" description="GGDEF" evidence="3">
    <location>
        <begin position="409"/>
        <end position="542"/>
    </location>
</feature>
<dbReference type="InterPro" id="IPR029787">
    <property type="entry name" value="Nucleotide_cyclase"/>
</dbReference>
<name>A0A9C9THV4_9HYPH</name>
<dbReference type="Gene3D" id="3.20.20.450">
    <property type="entry name" value="EAL domain"/>
    <property type="match status" value="1"/>
</dbReference>
<evidence type="ECO:0000313" key="5">
    <source>
        <dbReference type="Proteomes" id="UP000885680"/>
    </source>
</evidence>
<evidence type="ECO:0000259" key="2">
    <source>
        <dbReference type="PROSITE" id="PS50883"/>
    </source>
</evidence>
<dbReference type="Gene3D" id="3.30.70.270">
    <property type="match status" value="1"/>
</dbReference>
<keyword evidence="1" id="KW-1133">Transmembrane helix</keyword>
<dbReference type="SUPFAM" id="SSF141868">
    <property type="entry name" value="EAL domain-like"/>
    <property type="match status" value="1"/>
</dbReference>
<dbReference type="CDD" id="cd01949">
    <property type="entry name" value="GGDEF"/>
    <property type="match status" value="1"/>
</dbReference>
<feature type="domain" description="EAL" evidence="2">
    <location>
        <begin position="551"/>
        <end position="800"/>
    </location>
</feature>
<feature type="transmembrane region" description="Helical" evidence="1">
    <location>
        <begin position="104"/>
        <end position="125"/>
    </location>
</feature>
<dbReference type="EMBL" id="DRGN01000218">
    <property type="protein sequence ID" value="HEU01712.1"/>
    <property type="molecule type" value="Genomic_DNA"/>
</dbReference>
<dbReference type="Proteomes" id="UP000885680">
    <property type="component" value="Unassembled WGS sequence"/>
</dbReference>
<dbReference type="NCBIfam" id="TIGR00254">
    <property type="entry name" value="GGDEF"/>
    <property type="match status" value="1"/>
</dbReference>
<accession>A0A9C9THV4</accession>
<dbReference type="Pfam" id="PF05228">
    <property type="entry name" value="CHASE4"/>
    <property type="match status" value="1"/>
</dbReference>
<evidence type="ECO:0000256" key="1">
    <source>
        <dbReference type="SAM" id="Phobius"/>
    </source>
</evidence>
<dbReference type="SUPFAM" id="SSF55073">
    <property type="entry name" value="Nucleotide cyclase"/>
    <property type="match status" value="1"/>
</dbReference>
<keyword evidence="1" id="KW-0812">Transmembrane</keyword>
<dbReference type="SMART" id="SM00052">
    <property type="entry name" value="EAL"/>
    <property type="match status" value="1"/>
</dbReference>
<dbReference type="PROSITE" id="PS50887">
    <property type="entry name" value="GGDEF"/>
    <property type="match status" value="1"/>
</dbReference>
<evidence type="ECO:0000313" key="4">
    <source>
        <dbReference type="EMBL" id="HEU01712.1"/>
    </source>
</evidence>
<dbReference type="PANTHER" id="PTHR44757:SF2">
    <property type="entry name" value="BIOFILM ARCHITECTURE MAINTENANCE PROTEIN MBAA"/>
    <property type="match status" value="1"/>
</dbReference>
<dbReference type="InterPro" id="IPR035919">
    <property type="entry name" value="EAL_sf"/>
</dbReference>
<reference evidence="4" key="1">
    <citation type="journal article" date="2020" name="mSystems">
        <title>Genome- and Community-Level Interaction Insights into Carbon Utilization and Element Cycling Functions of Hydrothermarchaeota in Hydrothermal Sediment.</title>
        <authorList>
            <person name="Zhou Z."/>
            <person name="Liu Y."/>
            <person name="Xu W."/>
            <person name="Pan J."/>
            <person name="Luo Z.H."/>
            <person name="Li M."/>
        </authorList>
    </citation>
    <scope>NUCLEOTIDE SEQUENCE</scope>
    <source>
        <strain evidence="4">HyVt-347</strain>
    </source>
</reference>
<evidence type="ECO:0000259" key="3">
    <source>
        <dbReference type="PROSITE" id="PS50887"/>
    </source>
</evidence>
<dbReference type="InterPro" id="IPR007892">
    <property type="entry name" value="CHASE4"/>
</dbReference>
<organism evidence="4 5">
    <name type="scientific">Aurantimonas coralicida</name>
    <dbReference type="NCBI Taxonomy" id="182270"/>
    <lineage>
        <taxon>Bacteria</taxon>
        <taxon>Pseudomonadati</taxon>
        <taxon>Pseudomonadota</taxon>
        <taxon>Alphaproteobacteria</taxon>
        <taxon>Hyphomicrobiales</taxon>
        <taxon>Aurantimonadaceae</taxon>
        <taxon>Aurantimonas</taxon>
    </lineage>
</organism>